<dbReference type="GO" id="GO:0003676">
    <property type="term" value="F:nucleic acid binding"/>
    <property type="evidence" value="ECO:0007669"/>
    <property type="project" value="InterPro"/>
</dbReference>
<organism evidence="2 3">
    <name type="scientific">Stephania yunnanensis</name>
    <dbReference type="NCBI Taxonomy" id="152371"/>
    <lineage>
        <taxon>Eukaryota</taxon>
        <taxon>Viridiplantae</taxon>
        <taxon>Streptophyta</taxon>
        <taxon>Embryophyta</taxon>
        <taxon>Tracheophyta</taxon>
        <taxon>Spermatophyta</taxon>
        <taxon>Magnoliopsida</taxon>
        <taxon>Ranunculales</taxon>
        <taxon>Menispermaceae</taxon>
        <taxon>Menispermoideae</taxon>
        <taxon>Cissampelideae</taxon>
        <taxon>Stephania</taxon>
    </lineage>
</organism>
<dbReference type="EMBL" id="JBBNAF010000005">
    <property type="protein sequence ID" value="KAK9143148.1"/>
    <property type="molecule type" value="Genomic_DNA"/>
</dbReference>
<sequence>MKAFTEATPSTGAPQRRLPLDLPPWDKKLNGNIIFADAAWNHLTNKACVGWIVFENGYPSQTAALWLVPSLSAEVSETKAILMALQHCSIYEYISKVLSDALLVVQAIATHSSSDVNTDPILHDIQCILQDPPH</sequence>
<accession>A0AAP0K107</accession>
<dbReference type="InterPro" id="IPR002156">
    <property type="entry name" value="RNaseH_domain"/>
</dbReference>
<evidence type="ECO:0000259" key="1">
    <source>
        <dbReference type="Pfam" id="PF13456"/>
    </source>
</evidence>
<dbReference type="GO" id="GO:0004523">
    <property type="term" value="F:RNA-DNA hybrid ribonuclease activity"/>
    <property type="evidence" value="ECO:0007669"/>
    <property type="project" value="InterPro"/>
</dbReference>
<feature type="domain" description="RNase H type-1" evidence="1">
    <location>
        <begin position="36"/>
        <end position="128"/>
    </location>
</feature>
<evidence type="ECO:0000313" key="3">
    <source>
        <dbReference type="Proteomes" id="UP001420932"/>
    </source>
</evidence>
<dbReference type="SUPFAM" id="SSF53098">
    <property type="entry name" value="Ribonuclease H-like"/>
    <property type="match status" value="1"/>
</dbReference>
<dbReference type="Pfam" id="PF13456">
    <property type="entry name" value="RVT_3"/>
    <property type="match status" value="1"/>
</dbReference>
<dbReference type="InterPro" id="IPR012337">
    <property type="entry name" value="RNaseH-like_sf"/>
</dbReference>
<dbReference type="Proteomes" id="UP001420932">
    <property type="component" value="Unassembled WGS sequence"/>
</dbReference>
<keyword evidence="3" id="KW-1185">Reference proteome</keyword>
<dbReference type="AlphaFoldDB" id="A0AAP0K107"/>
<reference evidence="2 3" key="1">
    <citation type="submission" date="2024-01" db="EMBL/GenBank/DDBJ databases">
        <title>Genome assemblies of Stephania.</title>
        <authorList>
            <person name="Yang L."/>
        </authorList>
    </citation>
    <scope>NUCLEOTIDE SEQUENCE [LARGE SCALE GENOMIC DNA]</scope>
    <source>
        <strain evidence="2">YNDBR</strain>
        <tissue evidence="2">Leaf</tissue>
    </source>
</reference>
<evidence type="ECO:0000313" key="2">
    <source>
        <dbReference type="EMBL" id="KAK9143148.1"/>
    </source>
</evidence>
<gene>
    <name evidence="2" type="ORF">Syun_012548</name>
</gene>
<comment type="caution">
    <text evidence="2">The sequence shown here is derived from an EMBL/GenBank/DDBJ whole genome shotgun (WGS) entry which is preliminary data.</text>
</comment>
<name>A0AAP0K107_9MAGN</name>
<proteinExistence type="predicted"/>
<protein>
    <recommendedName>
        <fullName evidence="1">RNase H type-1 domain-containing protein</fullName>
    </recommendedName>
</protein>